<keyword evidence="12" id="KW-0653">Protein transport</keyword>
<dbReference type="InterPro" id="IPR049883">
    <property type="entry name" value="NOTCH1_EGF-like"/>
</dbReference>
<evidence type="ECO:0000256" key="21">
    <source>
        <dbReference type="ARBA" id="ARBA00023765"/>
    </source>
</evidence>
<comment type="caution">
    <text evidence="26">Lacks conserved residue(s) required for the propagation of feature annotation.</text>
</comment>
<feature type="domain" description="CUB" evidence="29">
    <location>
        <begin position="855"/>
        <end position="967"/>
    </location>
</feature>
<evidence type="ECO:0000256" key="17">
    <source>
        <dbReference type="ARBA" id="ARBA00023180"/>
    </source>
</evidence>
<accession>A0AAV2AI72</accession>
<protein>
    <recommendedName>
        <fullName evidence="22">Cubilin</fullName>
    </recommendedName>
</protein>
<dbReference type="GO" id="GO:0008203">
    <property type="term" value="P:cholesterol metabolic process"/>
    <property type="evidence" value="ECO:0007669"/>
    <property type="project" value="UniProtKB-KW"/>
</dbReference>
<evidence type="ECO:0000313" key="32">
    <source>
        <dbReference type="Proteomes" id="UP001497382"/>
    </source>
</evidence>
<dbReference type="Proteomes" id="UP001497382">
    <property type="component" value="Unassembled WGS sequence"/>
</dbReference>
<evidence type="ECO:0000256" key="18">
    <source>
        <dbReference type="ARBA" id="ARBA00023221"/>
    </source>
</evidence>
<evidence type="ECO:0000256" key="15">
    <source>
        <dbReference type="ARBA" id="ARBA00023157"/>
    </source>
</evidence>
<evidence type="ECO:0000256" key="26">
    <source>
        <dbReference type="PROSITE-ProRule" id="PRU00076"/>
    </source>
</evidence>
<feature type="domain" description="CUB" evidence="29">
    <location>
        <begin position="623"/>
        <end position="736"/>
    </location>
</feature>
<feature type="domain" description="CUB" evidence="29">
    <location>
        <begin position="2976"/>
        <end position="3087"/>
    </location>
</feature>
<evidence type="ECO:0000259" key="29">
    <source>
        <dbReference type="PROSITE" id="PS01180"/>
    </source>
</evidence>
<dbReference type="InterPro" id="IPR018097">
    <property type="entry name" value="EGF_Ca-bd_CS"/>
</dbReference>
<evidence type="ECO:0000256" key="6">
    <source>
        <dbReference type="ARBA" id="ARBA00022628"/>
    </source>
</evidence>
<evidence type="ECO:0000256" key="13">
    <source>
        <dbReference type="ARBA" id="ARBA00023098"/>
    </source>
</evidence>
<dbReference type="InterPro" id="IPR000742">
    <property type="entry name" value="EGF"/>
</dbReference>
<feature type="domain" description="CUB" evidence="29">
    <location>
        <begin position="3576"/>
        <end position="3689"/>
    </location>
</feature>
<feature type="domain" description="CUB" evidence="29">
    <location>
        <begin position="2861"/>
        <end position="2975"/>
    </location>
</feature>
<evidence type="ECO:0000256" key="7">
    <source>
        <dbReference type="ARBA" id="ARBA00022685"/>
    </source>
</evidence>
<feature type="domain" description="CUB" evidence="29">
    <location>
        <begin position="1887"/>
        <end position="2002"/>
    </location>
</feature>
<feature type="disulfide bond" evidence="25">
    <location>
        <begin position="1433"/>
        <end position="1460"/>
    </location>
</feature>
<feature type="disulfide bond" evidence="25">
    <location>
        <begin position="623"/>
        <end position="650"/>
    </location>
</feature>
<evidence type="ECO:0000256" key="16">
    <source>
        <dbReference type="ARBA" id="ARBA00023166"/>
    </source>
</evidence>
<dbReference type="GO" id="GO:0015031">
    <property type="term" value="P:protein transport"/>
    <property type="evidence" value="ECO:0007669"/>
    <property type="project" value="UniProtKB-KW"/>
</dbReference>
<dbReference type="GO" id="GO:0016324">
    <property type="term" value="C:apical plasma membrane"/>
    <property type="evidence" value="ECO:0007669"/>
    <property type="project" value="UniProtKB-ARBA"/>
</dbReference>
<dbReference type="FunFam" id="2.10.25.10:FF:000379">
    <property type="entry name" value="Cubilin"/>
    <property type="match status" value="1"/>
</dbReference>
<feature type="domain" description="EGF-like" evidence="30">
    <location>
        <begin position="155"/>
        <end position="191"/>
    </location>
</feature>
<evidence type="ECO:0000256" key="14">
    <source>
        <dbReference type="ARBA" id="ARBA00023136"/>
    </source>
</evidence>
<keyword evidence="16" id="KW-1207">Sterol metabolism</keyword>
<dbReference type="SUPFAM" id="SSF57184">
    <property type="entry name" value="Growth factor receptor domain"/>
    <property type="match status" value="1"/>
</dbReference>
<feature type="domain" description="CUB" evidence="29">
    <location>
        <begin position="2385"/>
        <end position="2500"/>
    </location>
</feature>
<feature type="domain" description="CUB" evidence="29">
    <location>
        <begin position="1433"/>
        <end position="1547"/>
    </location>
</feature>
<feature type="disulfide bond" evidence="26">
    <location>
        <begin position="224"/>
        <end position="233"/>
    </location>
</feature>
<keyword evidence="2" id="KW-0813">Transport</keyword>
<feature type="disulfide bond" evidence="25">
    <location>
        <begin position="1664"/>
        <end position="1691"/>
    </location>
</feature>
<sequence>MPNKWLYRIQCLIFVFLGIVASDSDPADPYANQPQIIVRDGTLVIQGAFNKGVTFATRGRAIVRVNGEDLTNVRYPGYTSMVSRIMMKATSLSNRLNEMTDQVNQMEENITALDTKVNRFIGTGQDRISNRAIRRITSKVNQLQDKVNTLTQLLTENECNSNPCKNGGTCTDTYNGFICNCPSNWEGSTCESDINECSRYAGTSLGCQNGATCINTLGGYSCNCPANWFGIHCTQQHDDCSSASHQELCGHGTCIDEKRALPGQPKYRCICDAGWQAGSSGPACTVDIDECNGPVRRCSVNPPVVCINLPGSFHCGPCPAGYTGTGHTCADINECEMNNGGCSIQPYVQCINTIGSRTCGPCPSGYMGDGVHCTFIGVCNVNRGGCHPLATCIENTAVAGTYRECRCPSGYIGNGEGLNGCMQTGGMNCASNPCRRGVCQNMGSSFHCDCTGTGYTGPLCAQEEVNPCDSAPCQNEGVCARTPGGFTCYCTNGYEGPTCEHRISSCGGELVQDNGTLQFPETGMTYDHMMNCEWVISVSETKVVNLTFDYFDVEGGYNCEYDFLQINDGPSVARMVLNRFCGEDLHGRSILSNHNQVYLWFKSDKTVAHTGFKLNWTAQNPECGGVLNISDYGSFNSPGYPGLYPNERTCSWLVRVPIGKRIQFHFATLQLEDHTNCSYDYVKVHDGATETDPVIGTYCSTVTPPPLTTSGHSALVIFHSDNSGQHPGFHITYSSQSNIQGCGGMLTTPSGRISSPNYPDVYEANLNCEWLIRIHPDNRLKLTFQEFMLEHHSNCSFDYLEIYSGNSDRAPLLGRYCGQTPPPELLSNTNQLFIRFRSDNSVHHNGFKAEYKTICGGLYTELTGTLTSPYYPDSYPLFAQCIYDIRLEPGYLINVTFHYMEIEAHLECRYDYLEVRDGDSDTSPLINRLCGYTAPESVISTYNNLWMRFETDGSVQNRGFYAEYTAIEIGCGGVFTETRGFVASPRHPDRYPHSVTCSWYLKAPPGHIIRLTFSTFSLEPDSECQFDYVLIQDMDGTSIGQFCGNRKPPVLTSMDNALFVKFVTDSSVSREGFTASYEFLDVKEACGGTYYRESGVIRSPGFPERYPHNAHCIWVLKGKLNRQIALNVTTFNLEEHNNCRYDYLEIRNGEYETSPLVGKYCGTNILQIIKSHSNVLRLEFKTDNSQSGEGFEIYFDSTATGCGGTLTSPRGSIVSPNYPQPYPYNADCEWLIQVSAGSLISLSIVDIDIEEHRECRYDYIQVFDGPTENSKSLLRICNNRQIPGSLTSTGNSLLIRFRSDFSEEAGGFHLSYQTLCNNNLTSRRGVIESPNFPNTYPHNHNCTWMIQAPRGSNVSIAFSHLFMEGGDTCEADYVEVLEMDREGRRSQLAKYCGNISRPPNTIQTTTNTAIVRLVTDYSVAREGFRLEWAIKGCGGDISNKNFGEITSPNYPNGYPFDTTCYWHISYPPGSRVELKIMDLDMEAIPECSFDFLRVYGGEDKHAPRLLNLCNAVAEPRVVTSHGNHMVVEFSSDYSIARKGFKATFRKLSGGCGGRFTTPEGGIMTSNFPENYNANDECNWLIEVDKSHLVILDFYDFDLPESVNGSKGYVAIYDGSSTEAPLLLRHWGQKPEGSILSTGNQMLVRLVADGANVGKGFRGHYKTGCGGRLLADEGGVIQSPNYPNVGHSSPNCSWIIYTAEPGERVNLIITYLFMPDSGRNCSDARLIIYDGDQPDSPVNQQICGTRSPPPILSRGSIMHVVLNWGVFRATYGPASTHCGGAYKSPDGTFGSPGYPNNYDMDTECVWTIEAAVGNRVHLAFETFNLEDNEYCNKDYVEIHEDNESGKFIGRYCGNRLPSNLTDAPKLWIKFRSDDIDTQRGFLAHFELKHEVILDAQEGEIASPGYPDAYRGNEEFRWTVYVSFGMRVSVQFTEIAITNISPDSGCVSKIQIFDGLDDQAPSLGVFCGFQLPEPILSTGNVIYIRFEPKFYHYTGKFHLKWIATSESGIVVDLPQTPQGEPCWEEISLISNETFTLVSHNYPQNYPDGLDCTYILQAPFYQHVELNITDLEMEDWAPVCEFDRLQIFYPIDPNKDDWHLNSTLCGRQNNLTLASPTNLMKLNFKSDGDQNYRGYHSIARTKCGSRFGGPNGVIKSEFLHSEVAQMSPFVALSCEYIITVRSRRTIRVSFDRFNVPSDSTCNTNYIMIKNGGSSSSPYLGSGKYCGSNLPANMETSSNELHMKVVINSISMGVPDFAMHYSEVSMGCGGHLYLTHDDPYVEITSPNYPSPPLHDIECEWIITSSAGTRMRMDFDEEFHMTPQCDGDGEVEYLQINDGGTEVAPPLHRFCGNDQPSSVMSTGNAIYAKYVTAVPNPQAGFKARVKIALCGGTISASQATITSPNYPNNYGNSQECEWYLKMKLHYSIVLTITDLKTPIPPRGQNCSVTDYLEIRNFDETGEVLGLYCGTYNNTRIVIPASAAYIKFKSNSAQTGKGFSLNMVGNYNDGCGDYIEGQTGVITSPNYPNAVSAASDCTWRISAPEGRRVKLTFQAFNLPKDENAGICLSYIQVYNSTYWRNRNGPPPNAEKICGNTLPAPIDSSNSILIMSFHTRGLSPGQGFSLTYTTDEESICGGLLQLPSGVIETPPLHVENDSYIDCKWRIPEEGPGNQTLIMRFDLVDIPGNSANYCRDGLLYFAGSFPGGRIYIGRVCGNYTTELLVTSPTVSVFARMIANLGKPMRGIHGTYNVSNCGGIIYSDQVEIRTPGYPDGYPPNTICHWLIIRPGEVVTLTFDDLRMEDNCDKDYVLVKNGQYMFSPVIGRFCGTHNPVPITSTGNSLSVIFHTDAYGTAPGIKMHTVDVQRGCGGLIHMTTGNITSPNFPSRYDNNVECVWTIEYVPGYLVKLVFAGRFDIEMDDSCSKDYVKVEDYNDDGTWTETIKKCGPANPEPYISKTRKVRITFHTNDRINGDGFNIVYSTVCGGNFTNTTGEIFSPNYPNSYDNNLNCTYTIGRPFQYVSLTFDSHFGLEANNDCSYDYLKIYHGNITNSTEQGPYCGSEAPAPRTLLGPVIMRFVTDASYYADGFQVHYEIMNCGSTLTEPTGVISSPKTSANYLKEVDCTWQILAPLNKVIVLKFSNFDLELTYRCWHDYLEIRDGLDTGPLIGKMCGNSTSIVKSTGNILTLKLHISSSRPSKGFSAFYHTTYGINQGCGGTLNTSSGEIQSLDADTDGLYEPNLDCSWLIQGDIDKVLQITFDRFDLEPSRNDTCVYDFVELREDIRPDSAIIGRYCGSSVPTTMITSGSRLYVILHTDEKNNRAGFKLRFQSVNSPCGTSALVIRPESQTLKSPNYPNTYPVNLRCKWTITGNRNSTNWHNRQMVQLTINQLDIPCGGDYIEVQKLKSPYNSFQRRYQVSTYSRGTPIRLCGPTPVHDIIAYSGMSLTFHSDSVDNVARGFEITFKESSCNRTYTDDSGIITNSAFPGRFNSGKKCTATILAPQGKTIAAYFHRMELYDANSECPQTNVKVYDGANITDTLIGTYCGFSPPPPVFSSGNALFIEVNMQHAMGLYYINYMATDQGSGCGGSIYAEEGEITSPLYPQVYNRNSECLWNIRVPGYHTVKIDFRRLHLNSTKDCTSNYVELYDGNSDQISNRVVRYCGTDVPGTHLSNSNEMTIKFKSDVSNTGPGFSLMFTTNPYPPDPSTSLIQIHSTEEVTNPTDNIVYLP</sequence>
<keyword evidence="14" id="KW-0472">Membrane</keyword>
<dbReference type="CDD" id="cd00054">
    <property type="entry name" value="EGF_CA"/>
    <property type="match status" value="5"/>
</dbReference>
<feature type="domain" description="CUB" evidence="29">
    <location>
        <begin position="742"/>
        <end position="854"/>
    </location>
</feature>
<evidence type="ECO:0000256" key="20">
    <source>
        <dbReference type="ARBA" id="ARBA00023285"/>
    </source>
</evidence>
<dbReference type="FunFam" id="2.60.120.290:FF:000013">
    <property type="entry name" value="Membrane frizzled-related protein"/>
    <property type="match status" value="10"/>
</dbReference>
<keyword evidence="8" id="KW-0479">Metal-binding</keyword>
<evidence type="ECO:0000256" key="4">
    <source>
        <dbReference type="ARBA" id="ARBA00022536"/>
    </source>
</evidence>
<dbReference type="GO" id="GO:0031419">
    <property type="term" value="F:cobalamin binding"/>
    <property type="evidence" value="ECO:0007669"/>
    <property type="project" value="UniProtKB-KW"/>
</dbReference>
<evidence type="ECO:0000256" key="5">
    <source>
        <dbReference type="ARBA" id="ARBA00022548"/>
    </source>
</evidence>
<feature type="domain" description="CUB" evidence="29">
    <location>
        <begin position="2505"/>
        <end position="2624"/>
    </location>
</feature>
<feature type="coiled-coil region" evidence="27">
    <location>
        <begin position="89"/>
        <end position="160"/>
    </location>
</feature>
<keyword evidence="6" id="KW-0846">Cobalamin</keyword>
<keyword evidence="7" id="KW-0165">Cleavage on pair of basic residues</keyword>
<feature type="domain" description="CUB" evidence="29">
    <location>
        <begin position="1202"/>
        <end position="1315"/>
    </location>
</feature>
<dbReference type="SUPFAM" id="SSF57196">
    <property type="entry name" value="EGF/Laminin"/>
    <property type="match status" value="3"/>
</dbReference>
<evidence type="ECO:0000256" key="1">
    <source>
        <dbReference type="ARBA" id="ARBA00004202"/>
    </source>
</evidence>
<comment type="caution">
    <text evidence="31">The sequence shown here is derived from an EMBL/GenBank/DDBJ whole genome shotgun (WGS) entry which is preliminary data.</text>
</comment>
<dbReference type="FunFam" id="2.10.25.10:FF:000066">
    <property type="entry name" value="FAT atypical cadherin 4"/>
    <property type="match status" value="1"/>
</dbReference>
<keyword evidence="20" id="KW-0170">Cobalt</keyword>
<dbReference type="GO" id="GO:0005509">
    <property type="term" value="F:calcium ion binding"/>
    <property type="evidence" value="ECO:0007669"/>
    <property type="project" value="InterPro"/>
</dbReference>
<evidence type="ECO:0000256" key="11">
    <source>
        <dbReference type="ARBA" id="ARBA00022837"/>
    </source>
</evidence>
<comment type="subcellular location">
    <subcellularLocation>
        <location evidence="1">Cell membrane</location>
        <topology evidence="1">Peripheral membrane protein</topology>
    </subcellularLocation>
    <subcellularLocation>
        <location evidence="21">Lysosome membrane</location>
        <topology evidence="21">Peripheral membrane protein</topology>
    </subcellularLocation>
</comment>
<dbReference type="FunFam" id="2.10.25.10:FF:000260">
    <property type="entry name" value="Notch receptor 4"/>
    <property type="match status" value="1"/>
</dbReference>
<dbReference type="Pfam" id="PF00431">
    <property type="entry name" value="CUB"/>
    <property type="match status" value="26"/>
</dbReference>
<feature type="domain" description="CUB" evidence="29">
    <location>
        <begin position="3459"/>
        <end position="3570"/>
    </location>
</feature>
<evidence type="ECO:0000313" key="31">
    <source>
        <dbReference type="EMBL" id="CAL1282885.1"/>
    </source>
</evidence>
<feature type="domain" description="EGF-like" evidence="30">
    <location>
        <begin position="464"/>
        <end position="500"/>
    </location>
</feature>
<dbReference type="Gene3D" id="2.60.120.290">
    <property type="entry name" value="Spermadhesin, CUB domain"/>
    <property type="match status" value="27"/>
</dbReference>
<keyword evidence="32" id="KW-1185">Reference proteome</keyword>
<keyword evidence="5" id="KW-0153">Cholesterol metabolism</keyword>
<feature type="domain" description="CUB" evidence="29">
    <location>
        <begin position="1664"/>
        <end position="1761"/>
    </location>
</feature>
<dbReference type="GO" id="GO:0005765">
    <property type="term" value="C:lysosomal membrane"/>
    <property type="evidence" value="ECO:0007669"/>
    <property type="project" value="UniProtKB-SubCell"/>
</dbReference>
<dbReference type="InterPro" id="IPR035914">
    <property type="entry name" value="Sperma_CUB_dom_sf"/>
</dbReference>
<feature type="domain" description="CUB" evidence="29">
    <location>
        <begin position="1086"/>
        <end position="1198"/>
    </location>
</feature>
<feature type="domain" description="CUB" evidence="29">
    <location>
        <begin position="1777"/>
        <end position="1887"/>
    </location>
</feature>
<dbReference type="EMBL" id="CAXIEN010000161">
    <property type="protein sequence ID" value="CAL1282885.1"/>
    <property type="molecule type" value="Genomic_DNA"/>
</dbReference>
<feature type="domain" description="CUB" evidence="29">
    <location>
        <begin position="2140"/>
        <end position="2260"/>
    </location>
</feature>
<comment type="function">
    <text evidence="23">Endocytic receptor which plays a role in lipoprotein, vitamin and iron metabolism by facilitating their uptake. Acts together with LRP2 to mediate endocytosis of high-density lipoproteins, GC, hemoglobin, ALB, TF and SCGB1A1. Acts together with AMN to mediate endocytosis of the CBLIF-cobalamin complex. Binds to ALB, MB, Kappa and lambda-light chains, TF, hemoglobin, GC, SCGB1A1, APOA1, high density lipoprotein, and the CBLIF-cobalamin complex. Ligand binding requires calcium. Serves as important transporter in several absorptive epithelia, including intestine, renal proximal tubules and embryonic yolk sac. May play an important role in the development of the peri-implantation embryo through internalization of APOA1 and cholesterol. Binds to LGALS3 at the maternal-fetal interface.</text>
</comment>
<evidence type="ECO:0000256" key="23">
    <source>
        <dbReference type="ARBA" id="ARBA00049611"/>
    </source>
</evidence>
<comment type="subunit">
    <text evidence="24">Interacts with AMN. Component of the cubam complex composed of one CUBN trimer and one AMN chain. The cubam complex can dimerize. Interacts with LRP2 in a dual-receptor complex in a calcium-dependent manner. Found in a complex with PID1/PCLI1, LRP1 and CUBNI. Interacts with LRP1 and PID1/PCLI1.</text>
</comment>
<dbReference type="FunFam" id="2.60.120.290:FF:000003">
    <property type="entry name" value="Neuropilin"/>
    <property type="match status" value="3"/>
</dbReference>
<keyword evidence="15 26" id="KW-1015">Disulfide bond</keyword>
<dbReference type="PROSITE" id="PS01187">
    <property type="entry name" value="EGF_CA"/>
    <property type="match status" value="1"/>
</dbReference>
<evidence type="ECO:0000256" key="2">
    <source>
        <dbReference type="ARBA" id="ARBA00022448"/>
    </source>
</evidence>
<dbReference type="PROSITE" id="PS00022">
    <property type="entry name" value="EGF_1"/>
    <property type="match status" value="3"/>
</dbReference>
<feature type="signal peptide" evidence="28">
    <location>
        <begin position="1"/>
        <end position="22"/>
    </location>
</feature>
<dbReference type="CDD" id="cd00041">
    <property type="entry name" value="CUB"/>
    <property type="match status" value="26"/>
</dbReference>
<feature type="disulfide bond" evidence="26">
    <location>
        <begin position="181"/>
        <end position="190"/>
    </location>
</feature>
<feature type="domain" description="CUB" evidence="29">
    <location>
        <begin position="3089"/>
        <end position="3199"/>
    </location>
</feature>
<evidence type="ECO:0000256" key="25">
    <source>
        <dbReference type="PROSITE-ProRule" id="PRU00059"/>
    </source>
</evidence>
<evidence type="ECO:0000259" key="30">
    <source>
        <dbReference type="PROSITE" id="PS50026"/>
    </source>
</evidence>
<dbReference type="FunFam" id="2.60.120.290:FF:000005">
    <property type="entry name" value="Procollagen C-endopeptidase enhancer 1"/>
    <property type="match status" value="3"/>
</dbReference>
<dbReference type="InterPro" id="IPR000859">
    <property type="entry name" value="CUB_dom"/>
</dbReference>
<evidence type="ECO:0000256" key="22">
    <source>
        <dbReference type="ARBA" id="ARBA00023878"/>
    </source>
</evidence>
<feature type="disulfide bond" evidence="26">
    <location>
        <begin position="490"/>
        <end position="499"/>
    </location>
</feature>
<evidence type="ECO:0000256" key="24">
    <source>
        <dbReference type="ARBA" id="ARBA00049703"/>
    </source>
</evidence>
<dbReference type="InterPro" id="IPR009030">
    <property type="entry name" value="Growth_fac_rcpt_cys_sf"/>
</dbReference>
<dbReference type="InterPro" id="IPR000152">
    <property type="entry name" value="EGF-type_Asp/Asn_hydroxyl_site"/>
</dbReference>
<dbReference type="SMART" id="SM00042">
    <property type="entry name" value="CUB"/>
    <property type="match status" value="27"/>
</dbReference>
<feature type="domain" description="CUB" evidence="29">
    <location>
        <begin position="506"/>
        <end position="619"/>
    </location>
</feature>
<evidence type="ECO:0000256" key="8">
    <source>
        <dbReference type="ARBA" id="ARBA00022723"/>
    </source>
</evidence>
<feature type="domain" description="CUB" evidence="29">
    <location>
        <begin position="2629"/>
        <end position="2746"/>
    </location>
</feature>
<feature type="domain" description="CUB" evidence="29">
    <location>
        <begin position="971"/>
        <end position="1080"/>
    </location>
</feature>
<feature type="domain" description="CUB" evidence="29">
    <location>
        <begin position="3326"/>
        <end position="3457"/>
    </location>
</feature>
<keyword evidence="17" id="KW-0325">Glycoprotein</keyword>
<dbReference type="SUPFAM" id="SSF49854">
    <property type="entry name" value="Spermadhesin, CUB domain"/>
    <property type="match status" value="27"/>
</dbReference>
<evidence type="ECO:0000256" key="12">
    <source>
        <dbReference type="ARBA" id="ARBA00022927"/>
    </source>
</evidence>
<name>A0AAV2AI72_9ARAC</name>
<dbReference type="PROSITE" id="PS50026">
    <property type="entry name" value="EGF_3"/>
    <property type="match status" value="4"/>
</dbReference>
<evidence type="ECO:0000256" key="19">
    <source>
        <dbReference type="ARBA" id="ARBA00023228"/>
    </source>
</evidence>
<organism evidence="31 32">
    <name type="scientific">Larinioides sclopetarius</name>
    <dbReference type="NCBI Taxonomy" id="280406"/>
    <lineage>
        <taxon>Eukaryota</taxon>
        <taxon>Metazoa</taxon>
        <taxon>Ecdysozoa</taxon>
        <taxon>Arthropoda</taxon>
        <taxon>Chelicerata</taxon>
        <taxon>Arachnida</taxon>
        <taxon>Araneae</taxon>
        <taxon>Araneomorphae</taxon>
        <taxon>Entelegynae</taxon>
        <taxon>Araneoidea</taxon>
        <taxon>Araneidae</taxon>
        <taxon>Larinioides</taxon>
    </lineage>
</organism>
<feature type="domain" description="CUB" evidence="29">
    <location>
        <begin position="1316"/>
        <end position="1431"/>
    </location>
</feature>
<feature type="chain" id="PRO_5043415920" description="Cubilin" evidence="28">
    <location>
        <begin position="23"/>
        <end position="3719"/>
    </location>
</feature>
<gene>
    <name evidence="31" type="ORF">LARSCL_LOCUS12295</name>
</gene>
<evidence type="ECO:0000256" key="28">
    <source>
        <dbReference type="SAM" id="SignalP"/>
    </source>
</evidence>
<dbReference type="PANTHER" id="PTHR24251">
    <property type="entry name" value="OVOCHYMASE-RELATED"/>
    <property type="match status" value="1"/>
</dbReference>
<feature type="domain" description="CUB" evidence="29">
    <location>
        <begin position="2264"/>
        <end position="2383"/>
    </location>
</feature>
<dbReference type="PROSITE" id="PS01186">
    <property type="entry name" value="EGF_2"/>
    <property type="match status" value="1"/>
</dbReference>
<evidence type="ECO:0000256" key="27">
    <source>
        <dbReference type="SAM" id="Coils"/>
    </source>
</evidence>
<dbReference type="Pfam" id="PF07645">
    <property type="entry name" value="EGF_CA"/>
    <property type="match status" value="2"/>
</dbReference>
<keyword evidence="10" id="KW-0677">Repeat</keyword>
<keyword evidence="4 26" id="KW-0245">EGF-like domain</keyword>
<keyword evidence="18" id="KW-0753">Steroid metabolism</keyword>
<feature type="domain" description="CUB" evidence="29">
    <location>
        <begin position="2748"/>
        <end position="2857"/>
    </location>
</feature>
<evidence type="ECO:0000256" key="9">
    <source>
        <dbReference type="ARBA" id="ARBA00022729"/>
    </source>
</evidence>
<dbReference type="Gene3D" id="2.10.25.10">
    <property type="entry name" value="Laminin"/>
    <property type="match status" value="7"/>
</dbReference>
<keyword evidence="13" id="KW-0443">Lipid metabolism</keyword>
<dbReference type="PROSITE" id="PS00010">
    <property type="entry name" value="ASX_HYDROXYL"/>
    <property type="match status" value="3"/>
</dbReference>
<keyword evidence="9 28" id="KW-0732">Signal</keyword>
<evidence type="ECO:0000256" key="3">
    <source>
        <dbReference type="ARBA" id="ARBA00022475"/>
    </source>
</evidence>
<dbReference type="SMART" id="SM00181">
    <property type="entry name" value="EGF"/>
    <property type="match status" value="8"/>
</dbReference>
<keyword evidence="11" id="KW-0106">Calcium</keyword>
<feature type="domain" description="CUB" evidence="29">
    <location>
        <begin position="1551"/>
        <end position="1663"/>
    </location>
</feature>
<evidence type="ECO:0000256" key="10">
    <source>
        <dbReference type="ARBA" id="ARBA00022737"/>
    </source>
</evidence>
<dbReference type="FunFam" id="2.10.25.10:FF:000143">
    <property type="entry name" value="Protein crumbs 1"/>
    <property type="match status" value="1"/>
</dbReference>
<keyword evidence="3" id="KW-1003">Cell membrane</keyword>
<keyword evidence="19" id="KW-0458">Lysosome</keyword>
<reference evidence="31 32" key="1">
    <citation type="submission" date="2024-04" db="EMBL/GenBank/DDBJ databases">
        <authorList>
            <person name="Rising A."/>
            <person name="Reimegard J."/>
            <person name="Sonavane S."/>
            <person name="Akerstrom W."/>
            <person name="Nylinder S."/>
            <person name="Hedman E."/>
            <person name="Kallberg Y."/>
        </authorList>
    </citation>
    <scope>NUCLEOTIDE SEQUENCE [LARGE SCALE GENOMIC DNA]</scope>
</reference>
<feature type="domain" description="EGF-like" evidence="30">
    <location>
        <begin position="425"/>
        <end position="461"/>
    </location>
</feature>
<dbReference type="PROSITE" id="PS01180">
    <property type="entry name" value="CUB"/>
    <property type="match status" value="27"/>
</dbReference>
<feature type="domain" description="CUB" evidence="29">
    <location>
        <begin position="2020"/>
        <end position="2139"/>
    </location>
</feature>
<feature type="disulfide bond" evidence="26">
    <location>
        <begin position="429"/>
        <end position="439"/>
    </location>
</feature>
<feature type="domain" description="CUB" evidence="29">
    <location>
        <begin position="3206"/>
        <end position="3322"/>
    </location>
</feature>
<feature type="domain" description="EGF-like" evidence="30">
    <location>
        <begin position="193"/>
        <end position="234"/>
    </location>
</feature>
<dbReference type="InterPro" id="IPR001881">
    <property type="entry name" value="EGF-like_Ca-bd_dom"/>
</dbReference>
<dbReference type="Pfam" id="PF00008">
    <property type="entry name" value="EGF"/>
    <property type="match status" value="3"/>
</dbReference>
<dbReference type="SMART" id="SM00179">
    <property type="entry name" value="EGF_CA"/>
    <property type="match status" value="7"/>
</dbReference>
<dbReference type="FunFam" id="2.60.120.290:FF:000060">
    <property type="entry name" value="Cubilin homolog"/>
    <property type="match status" value="1"/>
</dbReference>
<keyword evidence="27" id="KW-0175">Coiled coil</keyword>
<proteinExistence type="predicted"/>